<name>I5C4C2_9BACT</name>
<organism evidence="1 2">
    <name type="scientific">Nitritalea halalkaliphila LW7</name>
    <dbReference type="NCBI Taxonomy" id="1189621"/>
    <lineage>
        <taxon>Bacteria</taxon>
        <taxon>Pseudomonadati</taxon>
        <taxon>Bacteroidota</taxon>
        <taxon>Cytophagia</taxon>
        <taxon>Cytophagales</taxon>
        <taxon>Cyclobacteriaceae</taxon>
        <taxon>Nitritalea</taxon>
    </lineage>
</organism>
<dbReference type="Proteomes" id="UP000005551">
    <property type="component" value="Unassembled WGS sequence"/>
</dbReference>
<accession>I5C4C2</accession>
<dbReference type="AlphaFoldDB" id="I5C4C2"/>
<reference evidence="1 2" key="1">
    <citation type="submission" date="2012-05" db="EMBL/GenBank/DDBJ databases">
        <title>Genome sequence of Nitritalea halalkaliphila LW7.</title>
        <authorList>
            <person name="Jangir P.K."/>
            <person name="Singh A."/>
            <person name="Shivaji S."/>
            <person name="Sharma R."/>
        </authorList>
    </citation>
    <scope>NUCLEOTIDE SEQUENCE [LARGE SCALE GENOMIC DNA]</scope>
    <source>
        <strain evidence="1 2">LW7</strain>
    </source>
</reference>
<dbReference type="RefSeq" id="WP_009054865.1">
    <property type="nucleotide sequence ID" value="NZ_AJYA01000019.1"/>
</dbReference>
<dbReference type="PROSITE" id="PS51257">
    <property type="entry name" value="PROKAR_LIPOPROTEIN"/>
    <property type="match status" value="1"/>
</dbReference>
<comment type="caution">
    <text evidence="1">The sequence shown here is derived from an EMBL/GenBank/DDBJ whole genome shotgun (WGS) entry which is preliminary data.</text>
</comment>
<protein>
    <recommendedName>
        <fullName evidence="3">Lipoprotein</fullName>
    </recommendedName>
</protein>
<evidence type="ECO:0000313" key="2">
    <source>
        <dbReference type="Proteomes" id="UP000005551"/>
    </source>
</evidence>
<sequence length="335" mass="38334">MIRNIVFLVLVFIISACSKNKPSSEGKAKSLTYVSIDLLESLGIYTIDAPVREFEGDYFILDRSQQKVARVDDSFAAVKCFFDLQESITDDNEVFGFDILGDRLFLRSLSGFTVFNLRTNALLGFHRNPFPLTQQLIAGAQSYYTTRFSRAGLEVVSFKWDDDQGFHSVSTIAEIPNSRNVIEIDQSGWLFAMDAYLVYLDEWSGEYYVMDSSKKKIITKGRLPFSGPIEENYEVDEDGFSFGTYKNAYSVSVSSPNTFWALREVDWEISESADIDLEKESDRKRIRRRVHHFNANMELIDSYVLAEIGNCIFYHDGKLFVNHTGSEKVYVYALD</sequence>
<evidence type="ECO:0000313" key="1">
    <source>
        <dbReference type="EMBL" id="EIM76674.1"/>
    </source>
</evidence>
<keyword evidence="2" id="KW-1185">Reference proteome</keyword>
<gene>
    <name evidence="1" type="ORF">A3SI_09478</name>
</gene>
<evidence type="ECO:0008006" key="3">
    <source>
        <dbReference type="Google" id="ProtNLM"/>
    </source>
</evidence>
<proteinExistence type="predicted"/>
<dbReference type="EMBL" id="AJYA01000019">
    <property type="protein sequence ID" value="EIM76674.1"/>
    <property type="molecule type" value="Genomic_DNA"/>
</dbReference>